<proteinExistence type="inferred from homology"/>
<dbReference type="PANTHER" id="PTHR10629:SF52">
    <property type="entry name" value="DNA (CYTOSINE-5)-METHYLTRANSFERASE 1"/>
    <property type="match status" value="1"/>
</dbReference>
<dbReference type="GO" id="GO:0003677">
    <property type="term" value="F:DNA binding"/>
    <property type="evidence" value="ECO:0007669"/>
    <property type="project" value="TreeGrafter"/>
</dbReference>
<reference evidence="9 10" key="1">
    <citation type="submission" date="2018-08" db="EMBL/GenBank/DDBJ databases">
        <authorList>
            <person name="Ferrada E.E."/>
            <person name="Latorre B.A."/>
        </authorList>
    </citation>
    <scope>NUCLEOTIDE SEQUENCE [LARGE SCALE GENOMIC DNA]</scope>
    <source>
        <strain evidence="9 10">VK-A60T</strain>
    </source>
</reference>
<dbReference type="InterPro" id="IPR031303">
    <property type="entry name" value="C5_meth_CS"/>
</dbReference>
<evidence type="ECO:0000256" key="1">
    <source>
        <dbReference type="ARBA" id="ARBA00022603"/>
    </source>
</evidence>
<dbReference type="EC" id="2.1.1.37" evidence="7"/>
<evidence type="ECO:0000256" key="3">
    <source>
        <dbReference type="ARBA" id="ARBA00022691"/>
    </source>
</evidence>
<evidence type="ECO:0000313" key="9">
    <source>
        <dbReference type="EMBL" id="AXQ54999.1"/>
    </source>
</evidence>
<comment type="catalytic activity">
    <reaction evidence="7">
        <text>a 2'-deoxycytidine in DNA + S-adenosyl-L-methionine = a 5-methyl-2'-deoxycytidine in DNA + S-adenosyl-L-homocysteine + H(+)</text>
        <dbReference type="Rhea" id="RHEA:13681"/>
        <dbReference type="Rhea" id="RHEA-COMP:11369"/>
        <dbReference type="Rhea" id="RHEA-COMP:11370"/>
        <dbReference type="ChEBI" id="CHEBI:15378"/>
        <dbReference type="ChEBI" id="CHEBI:57856"/>
        <dbReference type="ChEBI" id="CHEBI:59789"/>
        <dbReference type="ChEBI" id="CHEBI:85452"/>
        <dbReference type="ChEBI" id="CHEBI:85454"/>
        <dbReference type="EC" id="2.1.1.37"/>
    </reaction>
</comment>
<dbReference type="KEGG" id="sky:D0C37_10535"/>
<dbReference type="GeneID" id="300114631"/>
<evidence type="ECO:0000256" key="7">
    <source>
        <dbReference type="RuleBase" id="RU000417"/>
    </source>
</evidence>
<feature type="region of interest" description="Disordered" evidence="8">
    <location>
        <begin position="364"/>
        <end position="409"/>
    </location>
</feature>
<dbReference type="AlphaFoldDB" id="A0A385DAC4"/>
<protein>
    <recommendedName>
        <fullName evidence="7">Cytosine-specific methyltransferase</fullName>
        <ecNumber evidence="7">2.1.1.37</ecNumber>
    </recommendedName>
</protein>
<dbReference type="InterPro" id="IPR029063">
    <property type="entry name" value="SAM-dependent_MTases_sf"/>
</dbReference>
<dbReference type="PRINTS" id="PR00105">
    <property type="entry name" value="C5METTRFRASE"/>
</dbReference>
<dbReference type="PANTHER" id="PTHR10629">
    <property type="entry name" value="CYTOSINE-SPECIFIC METHYLTRANSFERASE"/>
    <property type="match status" value="1"/>
</dbReference>
<organism evidence="9 10">
    <name type="scientific">Streptomyces koyangensis</name>
    <dbReference type="NCBI Taxonomy" id="188770"/>
    <lineage>
        <taxon>Bacteria</taxon>
        <taxon>Bacillati</taxon>
        <taxon>Actinomycetota</taxon>
        <taxon>Actinomycetes</taxon>
        <taxon>Kitasatosporales</taxon>
        <taxon>Streptomycetaceae</taxon>
        <taxon>Streptomyces</taxon>
        <taxon>Streptomyces aurantiacus group</taxon>
    </lineage>
</organism>
<dbReference type="InterPro" id="IPR018117">
    <property type="entry name" value="C5_DNA_meth_AS"/>
</dbReference>
<dbReference type="SUPFAM" id="SSF53335">
    <property type="entry name" value="S-adenosyl-L-methionine-dependent methyltransferases"/>
    <property type="match status" value="1"/>
</dbReference>
<dbReference type="GO" id="GO:0009307">
    <property type="term" value="P:DNA restriction-modification system"/>
    <property type="evidence" value="ECO:0007669"/>
    <property type="project" value="UniProtKB-KW"/>
</dbReference>
<keyword evidence="1 5" id="KW-0489">Methyltransferase</keyword>
<dbReference type="Proteomes" id="UP000259636">
    <property type="component" value="Chromosome"/>
</dbReference>
<evidence type="ECO:0000256" key="5">
    <source>
        <dbReference type="PROSITE-ProRule" id="PRU01016"/>
    </source>
</evidence>
<comment type="similarity">
    <text evidence="5 6">Belongs to the class I-like SAM-binding methyltransferase superfamily. C5-methyltransferase family.</text>
</comment>
<keyword evidence="4" id="KW-0680">Restriction system</keyword>
<feature type="active site" evidence="5">
    <location>
        <position position="110"/>
    </location>
</feature>
<evidence type="ECO:0000313" key="10">
    <source>
        <dbReference type="Proteomes" id="UP000259636"/>
    </source>
</evidence>
<dbReference type="InterPro" id="IPR001525">
    <property type="entry name" value="C5_MeTfrase"/>
</dbReference>
<dbReference type="NCBIfam" id="TIGR00675">
    <property type="entry name" value="dcm"/>
    <property type="match status" value="1"/>
</dbReference>
<dbReference type="GO" id="GO:0032259">
    <property type="term" value="P:methylation"/>
    <property type="evidence" value="ECO:0007669"/>
    <property type="project" value="UniProtKB-KW"/>
</dbReference>
<dbReference type="Gene3D" id="3.40.50.150">
    <property type="entry name" value="Vaccinia Virus protein VP39"/>
    <property type="match status" value="2"/>
</dbReference>
<dbReference type="PROSITE" id="PS00095">
    <property type="entry name" value="C5_MTASE_2"/>
    <property type="match status" value="1"/>
</dbReference>
<dbReference type="PROSITE" id="PS00094">
    <property type="entry name" value="C5_MTASE_1"/>
    <property type="match status" value="1"/>
</dbReference>
<dbReference type="GO" id="GO:0003886">
    <property type="term" value="F:DNA (cytosine-5-)-methyltransferase activity"/>
    <property type="evidence" value="ECO:0007669"/>
    <property type="project" value="UniProtKB-EC"/>
</dbReference>
<dbReference type="PROSITE" id="PS51679">
    <property type="entry name" value="SAM_MT_C5"/>
    <property type="match status" value="1"/>
</dbReference>
<dbReference type="Pfam" id="PF00145">
    <property type="entry name" value="DNA_methylase"/>
    <property type="match status" value="2"/>
</dbReference>
<dbReference type="EMBL" id="CP031742">
    <property type="protein sequence ID" value="AXQ54999.1"/>
    <property type="molecule type" value="Genomic_DNA"/>
</dbReference>
<dbReference type="REBASE" id="268657">
    <property type="entry name" value="M.SkoA60TORF10535P"/>
</dbReference>
<accession>A0A385DAC4</accession>
<name>A0A385DAC4_9ACTN</name>
<dbReference type="InterPro" id="IPR050390">
    <property type="entry name" value="C5-Methyltransferase"/>
</dbReference>
<dbReference type="RefSeq" id="WP_117349188.1">
    <property type="nucleotide sequence ID" value="NZ_CP031742.1"/>
</dbReference>
<keyword evidence="2 5" id="KW-0808">Transferase</keyword>
<sequence>MSTADRLTSIEICAGAGGQAVGLHGANFRHLALVEIDPHAAATLARNVRKHPQWAWEREHCLIINEDVNDFKPLERVPNPVKTPEKAGSHKQAAFLKPGDLDLLAGGVPCPPFSAAGKQLGRDDERDLFPKMLDLVDQLLPRAVMIENVRGLVEPEPKFRYYRNHIKNRLRKSGYVICGWNVLHAQDYGVPQLRPRAILVAIRKDQYKGFDWPAPRKKLKTVAEALEESMARRLGGKDSPLFKQWWDQAKLGTVAPTLVGGSKKHGGADLGPSRAKKAWKALGVNGMGVANDEDKIIDRDRDLGNLAQKRGPMLTVEQAALIQGFPTYWEFEGKKTAQYRQVGNAFPPPVAEAVGRAIAEALQRTGELHPDPTPEFEPEEDPALTAVQESFTEGWPQPVSDQSTVPSQV</sequence>
<feature type="compositionally biased region" description="Polar residues" evidence="8">
    <location>
        <begin position="399"/>
        <end position="409"/>
    </location>
</feature>
<evidence type="ECO:0000256" key="8">
    <source>
        <dbReference type="SAM" id="MobiDB-lite"/>
    </source>
</evidence>
<evidence type="ECO:0000256" key="6">
    <source>
        <dbReference type="RuleBase" id="RU000416"/>
    </source>
</evidence>
<evidence type="ECO:0000256" key="2">
    <source>
        <dbReference type="ARBA" id="ARBA00022679"/>
    </source>
</evidence>
<gene>
    <name evidence="9" type="primary">dcm</name>
    <name evidence="9" type="ORF">D0C37_10535</name>
</gene>
<evidence type="ECO:0000256" key="4">
    <source>
        <dbReference type="ARBA" id="ARBA00022747"/>
    </source>
</evidence>
<dbReference type="GO" id="GO:0044027">
    <property type="term" value="P:negative regulation of gene expression via chromosomal CpG island methylation"/>
    <property type="evidence" value="ECO:0007669"/>
    <property type="project" value="TreeGrafter"/>
</dbReference>
<keyword evidence="3 5" id="KW-0949">S-adenosyl-L-methionine</keyword>